<organism evidence="1">
    <name type="scientific">Arundo donax</name>
    <name type="common">Giant reed</name>
    <name type="synonym">Donax arundinaceus</name>
    <dbReference type="NCBI Taxonomy" id="35708"/>
    <lineage>
        <taxon>Eukaryota</taxon>
        <taxon>Viridiplantae</taxon>
        <taxon>Streptophyta</taxon>
        <taxon>Embryophyta</taxon>
        <taxon>Tracheophyta</taxon>
        <taxon>Spermatophyta</taxon>
        <taxon>Magnoliopsida</taxon>
        <taxon>Liliopsida</taxon>
        <taxon>Poales</taxon>
        <taxon>Poaceae</taxon>
        <taxon>PACMAD clade</taxon>
        <taxon>Arundinoideae</taxon>
        <taxon>Arundineae</taxon>
        <taxon>Arundo</taxon>
    </lineage>
</organism>
<dbReference type="AlphaFoldDB" id="A0A0A8YAZ6"/>
<sequence length="83" mass="9629">MGDLQGKEGQHNEDMEYFFKLVDDASQDLYPGCRNFSKLRFIVRLLHIKFLGGCGNKSLDMLLELLKDVLPHRFLKTSMQPKI</sequence>
<reference evidence="1" key="1">
    <citation type="submission" date="2014-09" db="EMBL/GenBank/DDBJ databases">
        <authorList>
            <person name="Magalhaes I.L.F."/>
            <person name="Oliveira U."/>
            <person name="Santos F.R."/>
            <person name="Vidigal T.H.D.A."/>
            <person name="Brescovit A.D."/>
            <person name="Santos A.J."/>
        </authorList>
    </citation>
    <scope>NUCLEOTIDE SEQUENCE</scope>
    <source>
        <tissue evidence="1">Shoot tissue taken approximately 20 cm above the soil surface</tissue>
    </source>
</reference>
<evidence type="ECO:0000313" key="1">
    <source>
        <dbReference type="EMBL" id="JAD23119.1"/>
    </source>
</evidence>
<proteinExistence type="predicted"/>
<protein>
    <submittedName>
        <fullName evidence="1">Uncharacterized protein</fullName>
    </submittedName>
</protein>
<accession>A0A0A8YAZ6</accession>
<reference evidence="1" key="2">
    <citation type="journal article" date="2015" name="Data Brief">
        <title>Shoot transcriptome of the giant reed, Arundo donax.</title>
        <authorList>
            <person name="Barrero R.A."/>
            <person name="Guerrero F.D."/>
            <person name="Moolhuijzen P."/>
            <person name="Goolsby J.A."/>
            <person name="Tidwell J."/>
            <person name="Bellgard S.E."/>
            <person name="Bellgard M.I."/>
        </authorList>
    </citation>
    <scope>NUCLEOTIDE SEQUENCE</scope>
    <source>
        <tissue evidence="1">Shoot tissue taken approximately 20 cm above the soil surface</tissue>
    </source>
</reference>
<name>A0A0A8YAZ6_ARUDO</name>
<dbReference type="EMBL" id="GBRH01274776">
    <property type="protein sequence ID" value="JAD23119.1"/>
    <property type="molecule type" value="Transcribed_RNA"/>
</dbReference>